<comment type="caution">
    <text evidence="2">The sequence shown here is derived from an EMBL/GenBank/DDBJ whole genome shotgun (WGS) entry which is preliminary data.</text>
</comment>
<evidence type="ECO:0000256" key="1">
    <source>
        <dbReference type="SAM" id="MobiDB-lite"/>
    </source>
</evidence>
<gene>
    <name evidence="2" type="ORF">ACFQT0_27900</name>
    <name evidence="3" type="ORF">ACFQT0_28705</name>
</gene>
<feature type="region of interest" description="Disordered" evidence="1">
    <location>
        <begin position="1"/>
        <end position="93"/>
    </location>
</feature>
<accession>A0ABW2UB57</accession>
<evidence type="ECO:0000313" key="3">
    <source>
        <dbReference type="EMBL" id="MFC7670930.1"/>
    </source>
</evidence>
<evidence type="ECO:0000313" key="4">
    <source>
        <dbReference type="Proteomes" id="UP001596513"/>
    </source>
</evidence>
<protein>
    <submittedName>
        <fullName evidence="2">Uncharacterized protein</fullName>
    </submittedName>
</protein>
<dbReference type="RefSeq" id="WP_380206503.1">
    <property type="nucleotide sequence ID" value="NZ_JBHTEK010000004.1"/>
</dbReference>
<organism evidence="2 4">
    <name type="scientific">Hymenobacter humi</name>
    <dbReference type="NCBI Taxonomy" id="1411620"/>
    <lineage>
        <taxon>Bacteria</taxon>
        <taxon>Pseudomonadati</taxon>
        <taxon>Bacteroidota</taxon>
        <taxon>Cytophagia</taxon>
        <taxon>Cytophagales</taxon>
        <taxon>Hymenobacteraceae</taxon>
        <taxon>Hymenobacter</taxon>
    </lineage>
</organism>
<proteinExistence type="predicted"/>
<keyword evidence="4" id="KW-1185">Reference proteome</keyword>
<reference evidence="2" key="3">
    <citation type="submission" date="2024-09" db="EMBL/GenBank/DDBJ databases">
        <authorList>
            <person name="Sun Q."/>
            <person name="Mori K."/>
        </authorList>
    </citation>
    <scope>NUCLEOTIDE SEQUENCE</scope>
    <source>
        <strain evidence="2">JCM 19635</strain>
    </source>
</reference>
<evidence type="ECO:0000313" key="2">
    <source>
        <dbReference type="EMBL" id="MFC7670783.1"/>
    </source>
</evidence>
<reference evidence="2" key="1">
    <citation type="journal article" date="2014" name="Int. J. Syst. Evol. Microbiol.">
        <title>Complete genome of a new Firmicutes species belonging to the dominant human colonic microbiota ('Ruminococcus bicirculans') reveals two chromosomes and a selective capacity to utilize plant glucans.</title>
        <authorList>
            <consortium name="NISC Comparative Sequencing Program"/>
            <person name="Wegmann U."/>
            <person name="Louis P."/>
            <person name="Goesmann A."/>
            <person name="Henrissat B."/>
            <person name="Duncan S.H."/>
            <person name="Flint H.J."/>
        </authorList>
    </citation>
    <scope>NUCLEOTIDE SEQUENCE</scope>
    <source>
        <strain evidence="2">JCM 19635</strain>
    </source>
</reference>
<feature type="compositionally biased region" description="Acidic residues" evidence="1">
    <location>
        <begin position="108"/>
        <end position="118"/>
    </location>
</feature>
<feature type="compositionally biased region" description="Polar residues" evidence="1">
    <location>
        <begin position="1"/>
        <end position="15"/>
    </location>
</feature>
<dbReference type="Proteomes" id="UP001596513">
    <property type="component" value="Unassembled WGS sequence"/>
</dbReference>
<feature type="region of interest" description="Disordered" evidence="1">
    <location>
        <begin position="106"/>
        <end position="129"/>
    </location>
</feature>
<name>A0ABW2UB57_9BACT</name>
<reference evidence="4" key="2">
    <citation type="journal article" date="2019" name="Int. J. Syst. Evol. Microbiol.">
        <title>The Global Catalogue of Microorganisms (GCM) 10K type strain sequencing project: providing services to taxonomists for standard genome sequencing and annotation.</title>
        <authorList>
            <consortium name="The Broad Institute Genomics Platform"/>
            <consortium name="The Broad Institute Genome Sequencing Center for Infectious Disease"/>
            <person name="Wu L."/>
            <person name="Ma J."/>
        </authorList>
    </citation>
    <scope>NUCLEOTIDE SEQUENCE [LARGE SCALE GENOMIC DNA]</scope>
    <source>
        <strain evidence="4">JCM 19635</strain>
    </source>
</reference>
<dbReference type="EMBL" id="JBHTEK010000004">
    <property type="protein sequence ID" value="MFC7670783.1"/>
    <property type="molecule type" value="Genomic_DNA"/>
</dbReference>
<sequence>MRTTSAFVSATPTATESKEAVEAPEAGAAQNLPDGQEVAEVTGSLPDSTAAATGLDDGQSAAVPMDSAGGAETETDTAAEYDEQRTEELDTVDTELAARARQLAVEMPTEETEDDSESVIEKNNNESPPIETISTFSHVEAQTAYSEELVNDTDLLFTFQEPIALPADVVPVATEQLFTATSVVEFIAQAQAGNRPAVPAALMETTLASQVADKVAESNAELNALFGANS</sequence>
<dbReference type="EMBL" id="JBHTEK010000004">
    <property type="protein sequence ID" value="MFC7670930.1"/>
    <property type="molecule type" value="Genomic_DNA"/>
</dbReference>